<dbReference type="InterPro" id="IPR053967">
    <property type="entry name" value="LlgE_F_G-like_D1"/>
</dbReference>
<evidence type="ECO:0000313" key="12">
    <source>
        <dbReference type="Proteomes" id="UP000319342"/>
    </source>
</evidence>
<dbReference type="AlphaFoldDB" id="A0A518D504"/>
<organism evidence="11 12">
    <name type="scientific">Rohdeia mirabilis</name>
    <dbReference type="NCBI Taxonomy" id="2528008"/>
    <lineage>
        <taxon>Bacteria</taxon>
        <taxon>Pseudomonadati</taxon>
        <taxon>Planctomycetota</taxon>
        <taxon>Planctomycetia</taxon>
        <taxon>Planctomycetia incertae sedis</taxon>
        <taxon>Rohdeia</taxon>
    </lineage>
</organism>
<dbReference type="InterPro" id="IPR020013">
    <property type="entry name" value="Flagellar_FlgE/F/G"/>
</dbReference>
<dbReference type="InterPro" id="IPR037925">
    <property type="entry name" value="FlgE/F/G-like"/>
</dbReference>
<accession>A0A518D504</accession>
<dbReference type="Pfam" id="PF22692">
    <property type="entry name" value="LlgE_F_G_D1"/>
    <property type="match status" value="1"/>
</dbReference>
<dbReference type="InterPro" id="IPR019776">
    <property type="entry name" value="Flagellar_basal_body_rod_CS"/>
</dbReference>
<comment type="subcellular location">
    <subcellularLocation>
        <location evidence="1 7">Bacterial flagellum basal body</location>
    </subcellularLocation>
</comment>
<dbReference type="PANTHER" id="PTHR30435:SF19">
    <property type="entry name" value="FLAGELLAR BASAL-BODY ROD PROTEIN FLGG"/>
    <property type="match status" value="1"/>
</dbReference>
<dbReference type="PANTHER" id="PTHR30435">
    <property type="entry name" value="FLAGELLAR PROTEIN"/>
    <property type="match status" value="1"/>
</dbReference>
<dbReference type="InterPro" id="IPR010930">
    <property type="entry name" value="Flg_bb/hook_C_dom"/>
</dbReference>
<dbReference type="PROSITE" id="PS00588">
    <property type="entry name" value="FLAGELLA_BB_ROD"/>
    <property type="match status" value="1"/>
</dbReference>
<keyword evidence="11" id="KW-0282">Flagellum</keyword>
<evidence type="ECO:0000256" key="6">
    <source>
        <dbReference type="NCBIfam" id="TIGR02488"/>
    </source>
</evidence>
<dbReference type="InterPro" id="IPR012834">
    <property type="entry name" value="FlgG_G_neg"/>
</dbReference>
<proteinExistence type="inferred from homology"/>
<dbReference type="Pfam" id="PF06429">
    <property type="entry name" value="Flg_bbr_C"/>
    <property type="match status" value="1"/>
</dbReference>
<evidence type="ECO:0000259" key="10">
    <source>
        <dbReference type="Pfam" id="PF22692"/>
    </source>
</evidence>
<dbReference type="Proteomes" id="UP000319342">
    <property type="component" value="Chromosome"/>
</dbReference>
<feature type="domain" description="Flagellar basal-body/hook protein C-terminal" evidence="9">
    <location>
        <begin position="214"/>
        <end position="259"/>
    </location>
</feature>
<dbReference type="EMBL" id="CP036290">
    <property type="protein sequence ID" value="QDU86555.1"/>
    <property type="molecule type" value="Genomic_DNA"/>
</dbReference>
<evidence type="ECO:0000256" key="5">
    <source>
        <dbReference type="ARBA" id="ARBA00025933"/>
    </source>
</evidence>
<evidence type="ECO:0000256" key="7">
    <source>
        <dbReference type="RuleBase" id="RU362116"/>
    </source>
</evidence>
<evidence type="ECO:0000256" key="1">
    <source>
        <dbReference type="ARBA" id="ARBA00004117"/>
    </source>
</evidence>
<dbReference type="OrthoDB" id="9804559at2"/>
<comment type="similarity">
    <text evidence="2 7">Belongs to the flagella basal body rod proteins family.</text>
</comment>
<evidence type="ECO:0000256" key="2">
    <source>
        <dbReference type="ARBA" id="ARBA00009677"/>
    </source>
</evidence>
<evidence type="ECO:0000259" key="9">
    <source>
        <dbReference type="Pfam" id="PF06429"/>
    </source>
</evidence>
<dbReference type="GO" id="GO:0071978">
    <property type="term" value="P:bacterial-type flagellum-dependent swarming motility"/>
    <property type="evidence" value="ECO:0007669"/>
    <property type="project" value="TreeGrafter"/>
</dbReference>
<feature type="domain" description="Flagellar hook protein FlgE/F/G-like D1" evidence="10">
    <location>
        <begin position="96"/>
        <end position="158"/>
    </location>
</feature>
<evidence type="ECO:0000313" key="11">
    <source>
        <dbReference type="EMBL" id="QDU86555.1"/>
    </source>
</evidence>
<keyword evidence="12" id="KW-1185">Reference proteome</keyword>
<dbReference type="Pfam" id="PF00460">
    <property type="entry name" value="Flg_bb_rod"/>
    <property type="match status" value="1"/>
</dbReference>
<keyword evidence="11" id="KW-0969">Cilium</keyword>
<comment type="subunit">
    <text evidence="5">The basal body constitutes a major portion of the flagellar organelle and consists of four rings (L,P,S, and M) mounted on a central rod. The rod consists of about 26 subunits of FlgG in the distal portion, and FlgB, FlgC and FlgF are thought to build up the proximal portion of the rod with about 6 subunits each.</text>
</comment>
<dbReference type="InterPro" id="IPR001444">
    <property type="entry name" value="Flag_bb_rod_N"/>
</dbReference>
<protein>
    <recommendedName>
        <fullName evidence="3 6">Flagellar basal-body rod protein FlgG</fullName>
    </recommendedName>
</protein>
<dbReference type="GO" id="GO:0009426">
    <property type="term" value="C:bacterial-type flagellum basal body, distal rod"/>
    <property type="evidence" value="ECO:0007669"/>
    <property type="project" value="UniProtKB-UniRule"/>
</dbReference>
<evidence type="ECO:0000256" key="3">
    <source>
        <dbReference type="ARBA" id="ARBA00017948"/>
    </source>
</evidence>
<feature type="domain" description="Flagellar basal body rod protein N-terminal" evidence="8">
    <location>
        <begin position="5"/>
        <end position="35"/>
    </location>
</feature>
<dbReference type="NCBIfam" id="TIGR03506">
    <property type="entry name" value="FlgEFG_subfam"/>
    <property type="match status" value="2"/>
</dbReference>
<sequence length="261" mass="27844">MIRAMRTAASGMLAQQMQVDSLANNIANSNTAGFKRDHVAFKSLLYRTYRDPGALTGQNYATPTGLQIGSGVEIGSSIKQHQQGDMDPTGNELDMAINGPGFFQVSLGNGEFRYTRDGSFRRDATGSIVTVDGFYLEPRVQIPEGVTGLTIGADGTVSGITPGGDAARFDEILLYVVPNPAGMKASGANFFQTTASSGQAVQRTAGADGAGFIRQGALERSNVLVVEELIELIQAQRNYEVNSRTIKVGDEMLQQVSQLIN</sequence>
<dbReference type="NCBIfam" id="TIGR02488">
    <property type="entry name" value="flgG_G_neg"/>
    <property type="match status" value="1"/>
</dbReference>
<evidence type="ECO:0000256" key="4">
    <source>
        <dbReference type="ARBA" id="ARBA00023143"/>
    </source>
</evidence>
<reference evidence="11 12" key="1">
    <citation type="submission" date="2019-02" db="EMBL/GenBank/DDBJ databases">
        <title>Deep-cultivation of Planctomycetes and their phenomic and genomic characterization uncovers novel biology.</title>
        <authorList>
            <person name="Wiegand S."/>
            <person name="Jogler M."/>
            <person name="Boedeker C."/>
            <person name="Pinto D."/>
            <person name="Vollmers J."/>
            <person name="Rivas-Marin E."/>
            <person name="Kohn T."/>
            <person name="Peeters S.H."/>
            <person name="Heuer A."/>
            <person name="Rast P."/>
            <person name="Oberbeckmann S."/>
            <person name="Bunk B."/>
            <person name="Jeske O."/>
            <person name="Meyerdierks A."/>
            <person name="Storesund J.E."/>
            <person name="Kallscheuer N."/>
            <person name="Luecker S."/>
            <person name="Lage O.M."/>
            <person name="Pohl T."/>
            <person name="Merkel B.J."/>
            <person name="Hornburger P."/>
            <person name="Mueller R.-W."/>
            <person name="Bruemmer F."/>
            <person name="Labrenz M."/>
            <person name="Spormann A.M."/>
            <person name="Op den Camp H."/>
            <person name="Overmann J."/>
            <person name="Amann R."/>
            <person name="Jetten M.S.M."/>
            <person name="Mascher T."/>
            <person name="Medema M.H."/>
            <person name="Devos D.P."/>
            <person name="Kaster A.-K."/>
            <person name="Ovreas L."/>
            <person name="Rohde M."/>
            <person name="Galperin M.Y."/>
            <person name="Jogler C."/>
        </authorList>
    </citation>
    <scope>NUCLEOTIDE SEQUENCE [LARGE SCALE GENOMIC DNA]</scope>
    <source>
        <strain evidence="11 12">Pla163</strain>
    </source>
</reference>
<dbReference type="SUPFAM" id="SSF117143">
    <property type="entry name" value="Flagellar hook protein flgE"/>
    <property type="match status" value="1"/>
</dbReference>
<keyword evidence="4 7" id="KW-0975">Bacterial flagellum</keyword>
<name>A0A518D504_9BACT</name>
<gene>
    <name evidence="11" type="primary">flgG_1</name>
    <name evidence="11" type="ORF">Pla163_37060</name>
</gene>
<evidence type="ECO:0000259" key="8">
    <source>
        <dbReference type="Pfam" id="PF00460"/>
    </source>
</evidence>
<keyword evidence="11" id="KW-0966">Cell projection</keyword>